<dbReference type="RefSeq" id="WP_015772960.1">
    <property type="nucleotide sequence ID" value="NC_013173.1"/>
</dbReference>
<protein>
    <recommendedName>
        <fullName evidence="3">Transmembrane anchor protein</fullName>
    </recommendedName>
</protein>
<dbReference type="HOGENOM" id="CLU_113667_0_0_7"/>
<gene>
    <name evidence="1" type="ordered locus">Dbac_0739</name>
</gene>
<evidence type="ECO:0008006" key="3">
    <source>
        <dbReference type="Google" id="ProtNLM"/>
    </source>
</evidence>
<sequence>MYNTNMPGRNDLPTSRQLIRSTVVAMIVATLLLITTVLPAEYGIDPTGAGEVLGLTDMGRVKMALAEEMRAEKEIVAAMENAPVMSDYEVEAAQDSFASEEDVSAQEQSESALVLVDPIITKDEISIILDPGQGAEIKLTMNKGASVSYRWQSDGPVNVDVHGDPVNAPKDFYHGYGKGKNIAKSEGTITAAFDGKHGWFWRNRSDKTVKVVLETEGDYSEFKRVM</sequence>
<organism evidence="1 2">
    <name type="scientific">Desulfomicrobium baculatum (strain DSM 4028 / VKM B-1378 / X)</name>
    <name type="common">Desulfovibrio baculatus</name>
    <dbReference type="NCBI Taxonomy" id="525897"/>
    <lineage>
        <taxon>Bacteria</taxon>
        <taxon>Pseudomonadati</taxon>
        <taxon>Thermodesulfobacteriota</taxon>
        <taxon>Desulfovibrionia</taxon>
        <taxon>Desulfovibrionales</taxon>
        <taxon>Desulfomicrobiaceae</taxon>
        <taxon>Desulfomicrobium</taxon>
    </lineage>
</organism>
<dbReference type="OrthoDB" id="952847at2"/>
<dbReference type="Proteomes" id="UP000002216">
    <property type="component" value="Chromosome"/>
</dbReference>
<reference evidence="1 2" key="1">
    <citation type="journal article" date="2009" name="Stand. Genomic Sci.">
        <title>Complete genome sequence of Desulfomicrobium baculatum type strain (X).</title>
        <authorList>
            <person name="Copeland A."/>
            <person name="Spring S."/>
            <person name="Goker M."/>
            <person name="Schneider S."/>
            <person name="Lapidus A."/>
            <person name="Del Rio T.G."/>
            <person name="Tice H."/>
            <person name="Cheng J.F."/>
            <person name="Chen F."/>
            <person name="Nolan M."/>
            <person name="Bruce D."/>
            <person name="Goodwin L."/>
            <person name="Pitluck S."/>
            <person name="Ivanova N."/>
            <person name="Mavrommatis K."/>
            <person name="Ovchinnikova G."/>
            <person name="Pati A."/>
            <person name="Chen A."/>
            <person name="Palaniappan K."/>
            <person name="Land M."/>
            <person name="Hauser L."/>
            <person name="Chang Y.J."/>
            <person name="Jeffries C.C."/>
            <person name="Meincke L."/>
            <person name="Sims D."/>
            <person name="Brettin T."/>
            <person name="Detter J.C."/>
            <person name="Han C."/>
            <person name="Chain P."/>
            <person name="Bristow J."/>
            <person name="Eisen J.A."/>
            <person name="Markowitz V."/>
            <person name="Hugenholtz P."/>
            <person name="Kyrpides N.C."/>
            <person name="Klenk H.P."/>
            <person name="Lucas S."/>
        </authorList>
    </citation>
    <scope>NUCLEOTIDE SEQUENCE [LARGE SCALE GENOMIC DNA]</scope>
    <source>
        <strain evidence="2">DSM 4028 / VKM B-1378 / X</strain>
    </source>
</reference>
<keyword evidence="2" id="KW-1185">Reference proteome</keyword>
<dbReference type="EMBL" id="CP001629">
    <property type="protein sequence ID" value="ACU88860.1"/>
    <property type="molecule type" value="Genomic_DNA"/>
</dbReference>
<evidence type="ECO:0000313" key="2">
    <source>
        <dbReference type="Proteomes" id="UP000002216"/>
    </source>
</evidence>
<dbReference type="STRING" id="525897.Dbac_0739"/>
<evidence type="ECO:0000313" key="1">
    <source>
        <dbReference type="EMBL" id="ACU88860.1"/>
    </source>
</evidence>
<proteinExistence type="predicted"/>
<accession>C7LNH5</accession>
<dbReference type="AlphaFoldDB" id="C7LNH5"/>
<name>C7LNH5_DESBD</name>
<dbReference type="KEGG" id="dba:Dbac_0739"/>
<dbReference type="eggNOG" id="ENOG502ZREC">
    <property type="taxonomic scope" value="Bacteria"/>
</dbReference>